<dbReference type="EMBL" id="NRRU01000217">
    <property type="protein sequence ID" value="MBK1716021.1"/>
    <property type="molecule type" value="Genomic_DNA"/>
</dbReference>
<organism evidence="1 2">
    <name type="scientific">Rubrivivax gelatinosus</name>
    <name type="common">Rhodocyclus gelatinosus</name>
    <name type="synonym">Rhodopseudomonas gelatinosa</name>
    <dbReference type="NCBI Taxonomy" id="28068"/>
    <lineage>
        <taxon>Bacteria</taxon>
        <taxon>Pseudomonadati</taxon>
        <taxon>Pseudomonadota</taxon>
        <taxon>Betaproteobacteria</taxon>
        <taxon>Burkholderiales</taxon>
        <taxon>Sphaerotilaceae</taxon>
        <taxon>Rubrivivax</taxon>
    </lineage>
</organism>
<name>A0ABS1E1Q3_RUBGE</name>
<proteinExistence type="predicted"/>
<protein>
    <submittedName>
        <fullName evidence="1">Uncharacterized protein</fullName>
    </submittedName>
</protein>
<gene>
    <name evidence="1" type="ORF">CKO43_25095</name>
</gene>
<reference evidence="1" key="2">
    <citation type="journal article" date="2020" name="Microorganisms">
        <title>Osmotic Adaptation and Compatible Solute Biosynthesis of Phototrophic Bacteria as Revealed from Genome Analyses.</title>
        <authorList>
            <person name="Imhoff J.F."/>
            <person name="Rahn T."/>
            <person name="Kunzel S."/>
            <person name="Keller A."/>
            <person name="Neulinger S.C."/>
        </authorList>
    </citation>
    <scope>NUCLEOTIDE SEQUENCE</scope>
    <source>
        <strain evidence="1">IM 151</strain>
    </source>
</reference>
<evidence type="ECO:0000313" key="1">
    <source>
        <dbReference type="EMBL" id="MBK1716021.1"/>
    </source>
</evidence>
<keyword evidence="2" id="KW-1185">Reference proteome</keyword>
<reference evidence="1" key="1">
    <citation type="submission" date="2017-08" db="EMBL/GenBank/DDBJ databases">
        <authorList>
            <person name="Imhoff J.F."/>
            <person name="Rahn T."/>
            <person name="Kuenzel S."/>
            <person name="Neulinger S.C."/>
        </authorList>
    </citation>
    <scope>NUCLEOTIDE SEQUENCE</scope>
    <source>
        <strain evidence="1">IM 151</strain>
    </source>
</reference>
<evidence type="ECO:0000313" key="2">
    <source>
        <dbReference type="Proteomes" id="UP001041814"/>
    </source>
</evidence>
<sequence>MFRQFAHWMFVDDLLADQFAPAQAFVSYWQAGFYEKKQLHLTYTMQHMATTAPGIVDVRERHWAGALK</sequence>
<accession>A0ABS1E1Q3</accession>
<dbReference type="Proteomes" id="UP001041814">
    <property type="component" value="Unassembled WGS sequence"/>
</dbReference>
<comment type="caution">
    <text evidence="1">The sequence shown here is derived from an EMBL/GenBank/DDBJ whole genome shotgun (WGS) entry which is preliminary data.</text>
</comment>